<organism evidence="8 9">
    <name type="scientific">Edaphobacter aggregans</name>
    <dbReference type="NCBI Taxonomy" id="570835"/>
    <lineage>
        <taxon>Bacteria</taxon>
        <taxon>Pseudomonadati</taxon>
        <taxon>Acidobacteriota</taxon>
        <taxon>Terriglobia</taxon>
        <taxon>Terriglobales</taxon>
        <taxon>Acidobacteriaceae</taxon>
        <taxon>Edaphobacter</taxon>
    </lineage>
</organism>
<dbReference type="InterPro" id="IPR011006">
    <property type="entry name" value="CheY-like_superfamily"/>
</dbReference>
<dbReference type="PROSITE" id="PS50043">
    <property type="entry name" value="HTH_LUXR_2"/>
    <property type="match status" value="1"/>
</dbReference>
<accession>A0A3R9QL88</accession>
<keyword evidence="1 5" id="KW-0597">Phosphoprotein</keyword>
<dbReference type="InterPro" id="IPR016032">
    <property type="entry name" value="Sig_transdc_resp-reg_C-effctor"/>
</dbReference>
<dbReference type="CDD" id="cd17535">
    <property type="entry name" value="REC_NarL-like"/>
    <property type="match status" value="1"/>
</dbReference>
<feature type="domain" description="Response regulatory" evidence="7">
    <location>
        <begin position="12"/>
        <end position="126"/>
    </location>
</feature>
<keyword evidence="3" id="KW-0238">DNA-binding</keyword>
<evidence type="ECO:0000256" key="1">
    <source>
        <dbReference type="ARBA" id="ARBA00022553"/>
    </source>
</evidence>
<dbReference type="SMART" id="SM00421">
    <property type="entry name" value="HTH_LUXR"/>
    <property type="match status" value="1"/>
</dbReference>
<evidence type="ECO:0000256" key="3">
    <source>
        <dbReference type="ARBA" id="ARBA00023125"/>
    </source>
</evidence>
<protein>
    <submittedName>
        <fullName evidence="8">LuxR family two component transcriptional regulator</fullName>
    </submittedName>
</protein>
<dbReference type="InterPro" id="IPR039420">
    <property type="entry name" value="WalR-like"/>
</dbReference>
<dbReference type="CDD" id="cd06170">
    <property type="entry name" value="LuxR_C_like"/>
    <property type="match status" value="1"/>
</dbReference>
<dbReference type="GO" id="GO:0006355">
    <property type="term" value="P:regulation of DNA-templated transcription"/>
    <property type="evidence" value="ECO:0007669"/>
    <property type="project" value="InterPro"/>
</dbReference>
<dbReference type="RefSeq" id="WP_125487463.1">
    <property type="nucleotide sequence ID" value="NZ_RSDW01000001.1"/>
</dbReference>
<dbReference type="GO" id="GO:0000160">
    <property type="term" value="P:phosphorelay signal transduction system"/>
    <property type="evidence" value="ECO:0007669"/>
    <property type="project" value="InterPro"/>
</dbReference>
<dbReference type="InterPro" id="IPR001789">
    <property type="entry name" value="Sig_transdc_resp-reg_receiver"/>
</dbReference>
<evidence type="ECO:0000259" key="7">
    <source>
        <dbReference type="PROSITE" id="PS50110"/>
    </source>
</evidence>
<keyword evidence="9" id="KW-1185">Reference proteome</keyword>
<keyword evidence="2" id="KW-0805">Transcription regulation</keyword>
<dbReference type="Pfam" id="PF00072">
    <property type="entry name" value="Response_reg"/>
    <property type="match status" value="1"/>
</dbReference>
<dbReference type="SMART" id="SM00448">
    <property type="entry name" value="REC"/>
    <property type="match status" value="1"/>
</dbReference>
<reference evidence="8 9" key="1">
    <citation type="submission" date="2018-12" db="EMBL/GenBank/DDBJ databases">
        <title>Sequencing of bacterial isolates from soil warming experiment in Harvard Forest, Massachusetts, USA.</title>
        <authorList>
            <person name="Deangelis K."/>
        </authorList>
    </citation>
    <scope>NUCLEOTIDE SEQUENCE [LARGE SCALE GENOMIC DNA]</scope>
    <source>
        <strain evidence="8 9">EB153</strain>
    </source>
</reference>
<feature type="modified residue" description="4-aspartylphosphate" evidence="5">
    <location>
        <position position="61"/>
    </location>
</feature>
<dbReference type="PRINTS" id="PR00038">
    <property type="entry name" value="HTHLUXR"/>
</dbReference>
<dbReference type="InterPro" id="IPR058245">
    <property type="entry name" value="NreC/VraR/RcsB-like_REC"/>
</dbReference>
<dbReference type="AlphaFoldDB" id="A0A3R9QL88"/>
<dbReference type="EMBL" id="RSDW01000001">
    <property type="protein sequence ID" value="RSL19195.1"/>
    <property type="molecule type" value="Genomic_DNA"/>
</dbReference>
<dbReference type="OrthoDB" id="128851at2"/>
<dbReference type="SUPFAM" id="SSF46894">
    <property type="entry name" value="C-terminal effector domain of the bipartite response regulators"/>
    <property type="match status" value="1"/>
</dbReference>
<name>A0A3R9QL88_9BACT</name>
<comment type="caution">
    <text evidence="8">The sequence shown here is derived from an EMBL/GenBank/DDBJ whole genome shotgun (WGS) entry which is preliminary data.</text>
</comment>
<feature type="domain" description="HTH luxR-type" evidence="6">
    <location>
        <begin position="148"/>
        <end position="213"/>
    </location>
</feature>
<dbReference type="SUPFAM" id="SSF52172">
    <property type="entry name" value="CheY-like"/>
    <property type="match status" value="1"/>
</dbReference>
<evidence type="ECO:0000313" key="9">
    <source>
        <dbReference type="Proteomes" id="UP000269669"/>
    </source>
</evidence>
<evidence type="ECO:0000259" key="6">
    <source>
        <dbReference type="PROSITE" id="PS50043"/>
    </source>
</evidence>
<dbReference type="PROSITE" id="PS50110">
    <property type="entry name" value="RESPONSE_REGULATORY"/>
    <property type="match status" value="1"/>
</dbReference>
<sequence length="223" mass="24739">MEKIPTNRARPRCLIADDHVIFSDALRVYLGTALEIVGVVSDGRALVAEAIRLRPEIVIVDVGMPLLNGLDAARRIKELAPKVKFIFLTMRDDPNLAAAALELGSIAFVLKHSAGSELLQAIEQVLRGQSYLTPKLKADDWVEAKARARQFSTEMTPRQKDIVQLLAEGRSMKEIAGLLQLSQKTVEFHKHHIMVSFNFKSNADLVLFALNRGLIAPNHRTAN</sequence>
<proteinExistence type="predicted"/>
<dbReference type="GO" id="GO:0003677">
    <property type="term" value="F:DNA binding"/>
    <property type="evidence" value="ECO:0007669"/>
    <property type="project" value="UniProtKB-KW"/>
</dbReference>
<dbReference type="Pfam" id="PF00196">
    <property type="entry name" value="GerE"/>
    <property type="match status" value="1"/>
</dbReference>
<dbReference type="PANTHER" id="PTHR43214:SF41">
    <property type="entry name" value="NITRATE_NITRITE RESPONSE REGULATOR PROTEIN NARP"/>
    <property type="match status" value="1"/>
</dbReference>
<dbReference type="PANTHER" id="PTHR43214">
    <property type="entry name" value="TWO-COMPONENT RESPONSE REGULATOR"/>
    <property type="match status" value="1"/>
</dbReference>
<evidence type="ECO:0000313" key="8">
    <source>
        <dbReference type="EMBL" id="RSL19195.1"/>
    </source>
</evidence>
<evidence type="ECO:0000256" key="2">
    <source>
        <dbReference type="ARBA" id="ARBA00023015"/>
    </source>
</evidence>
<evidence type="ECO:0000256" key="5">
    <source>
        <dbReference type="PROSITE-ProRule" id="PRU00169"/>
    </source>
</evidence>
<evidence type="ECO:0000256" key="4">
    <source>
        <dbReference type="ARBA" id="ARBA00023163"/>
    </source>
</evidence>
<dbReference type="InterPro" id="IPR000792">
    <property type="entry name" value="Tscrpt_reg_LuxR_C"/>
</dbReference>
<dbReference type="Proteomes" id="UP000269669">
    <property type="component" value="Unassembled WGS sequence"/>
</dbReference>
<keyword evidence="4" id="KW-0804">Transcription</keyword>
<dbReference type="Gene3D" id="3.40.50.2300">
    <property type="match status" value="1"/>
</dbReference>
<gene>
    <name evidence="8" type="ORF">EDE15_4848</name>
</gene>